<sequence>MSVVCKSWKFIVSDNRLWIHFLQNPHDAWDSTFFEKLTCDLVVFDTMLPAWEYIEIRELQIHSTIGFYELCCIWRAMN</sequence>
<comment type="caution">
    <text evidence="1">The sequence shown here is derived from an EMBL/GenBank/DDBJ whole genome shotgun (WGS) entry which is preliminary data.</text>
</comment>
<evidence type="ECO:0008006" key="3">
    <source>
        <dbReference type="Google" id="ProtNLM"/>
    </source>
</evidence>
<dbReference type="Proteomes" id="UP001152561">
    <property type="component" value="Unassembled WGS sequence"/>
</dbReference>
<dbReference type="EMBL" id="JAJAGQ010000020">
    <property type="protein sequence ID" value="KAJ8532471.1"/>
    <property type="molecule type" value="Genomic_DNA"/>
</dbReference>
<dbReference type="OrthoDB" id="7340501at2759"/>
<evidence type="ECO:0000313" key="1">
    <source>
        <dbReference type="EMBL" id="KAJ8532471.1"/>
    </source>
</evidence>
<proteinExistence type="predicted"/>
<gene>
    <name evidence="1" type="ORF">K7X08_012394</name>
</gene>
<name>A0A9Q1LBK7_9SOLA</name>
<organism evidence="1 2">
    <name type="scientific">Anisodus acutangulus</name>
    <dbReference type="NCBI Taxonomy" id="402998"/>
    <lineage>
        <taxon>Eukaryota</taxon>
        <taxon>Viridiplantae</taxon>
        <taxon>Streptophyta</taxon>
        <taxon>Embryophyta</taxon>
        <taxon>Tracheophyta</taxon>
        <taxon>Spermatophyta</taxon>
        <taxon>Magnoliopsida</taxon>
        <taxon>eudicotyledons</taxon>
        <taxon>Gunneridae</taxon>
        <taxon>Pentapetalae</taxon>
        <taxon>asterids</taxon>
        <taxon>lamiids</taxon>
        <taxon>Solanales</taxon>
        <taxon>Solanaceae</taxon>
        <taxon>Solanoideae</taxon>
        <taxon>Hyoscyameae</taxon>
        <taxon>Anisodus</taxon>
    </lineage>
</organism>
<dbReference type="InterPro" id="IPR036047">
    <property type="entry name" value="F-box-like_dom_sf"/>
</dbReference>
<evidence type="ECO:0000313" key="2">
    <source>
        <dbReference type="Proteomes" id="UP001152561"/>
    </source>
</evidence>
<protein>
    <recommendedName>
        <fullName evidence="3">F-box domain-containing protein</fullName>
    </recommendedName>
</protein>
<keyword evidence="2" id="KW-1185">Reference proteome</keyword>
<dbReference type="AlphaFoldDB" id="A0A9Q1LBK7"/>
<reference evidence="2" key="1">
    <citation type="journal article" date="2023" name="Proc. Natl. Acad. Sci. U.S.A.">
        <title>Genomic and structural basis for evolution of tropane alkaloid biosynthesis.</title>
        <authorList>
            <person name="Wanga Y.-J."/>
            <person name="Taina T."/>
            <person name="Yua J.-Y."/>
            <person name="Lia J."/>
            <person name="Xua B."/>
            <person name="Chenc J."/>
            <person name="D'Auriad J.C."/>
            <person name="Huanga J.-P."/>
            <person name="Huanga S.-X."/>
        </authorList>
    </citation>
    <scope>NUCLEOTIDE SEQUENCE [LARGE SCALE GENOMIC DNA]</scope>
    <source>
        <strain evidence="2">cv. KIB-2019</strain>
    </source>
</reference>
<dbReference type="SUPFAM" id="SSF81383">
    <property type="entry name" value="F-box domain"/>
    <property type="match status" value="1"/>
</dbReference>
<accession>A0A9Q1LBK7</accession>